<evidence type="ECO:0000256" key="1">
    <source>
        <dbReference type="ARBA" id="ARBA00004651"/>
    </source>
</evidence>
<evidence type="ECO:0000256" key="7">
    <source>
        <dbReference type="SAM" id="Phobius"/>
    </source>
</evidence>
<evidence type="ECO:0000256" key="6">
    <source>
        <dbReference type="ARBA" id="ARBA00023136"/>
    </source>
</evidence>
<feature type="transmembrane region" description="Helical" evidence="7">
    <location>
        <begin position="251"/>
        <end position="269"/>
    </location>
</feature>
<dbReference type="PANTHER" id="PTHR43394:SF1">
    <property type="entry name" value="ATP-BINDING CASSETTE SUB-FAMILY B MEMBER 10, MITOCHONDRIAL"/>
    <property type="match status" value="1"/>
</dbReference>
<dbReference type="PANTHER" id="PTHR43394">
    <property type="entry name" value="ATP-DEPENDENT PERMEASE MDL1, MITOCHONDRIAL"/>
    <property type="match status" value="1"/>
</dbReference>
<evidence type="ECO:0000313" key="11">
    <source>
        <dbReference type="Proteomes" id="UP001501585"/>
    </source>
</evidence>
<feature type="domain" description="ABC transporter" evidence="8">
    <location>
        <begin position="341"/>
        <end position="574"/>
    </location>
</feature>
<dbReference type="InterPro" id="IPR027417">
    <property type="entry name" value="P-loop_NTPase"/>
</dbReference>
<dbReference type="SMART" id="SM00382">
    <property type="entry name" value="AAA"/>
    <property type="match status" value="1"/>
</dbReference>
<organism evidence="10 11">
    <name type="scientific">Nocardiopsis rhodophaea</name>
    <dbReference type="NCBI Taxonomy" id="280238"/>
    <lineage>
        <taxon>Bacteria</taxon>
        <taxon>Bacillati</taxon>
        <taxon>Actinomycetota</taxon>
        <taxon>Actinomycetes</taxon>
        <taxon>Streptosporangiales</taxon>
        <taxon>Nocardiopsidaceae</taxon>
        <taxon>Nocardiopsis</taxon>
    </lineage>
</organism>
<evidence type="ECO:0000259" key="8">
    <source>
        <dbReference type="PROSITE" id="PS50893"/>
    </source>
</evidence>
<feature type="transmembrane region" description="Helical" evidence="7">
    <location>
        <begin position="61"/>
        <end position="86"/>
    </location>
</feature>
<dbReference type="EMBL" id="BAAAPC010000014">
    <property type="protein sequence ID" value="GAA2003870.1"/>
    <property type="molecule type" value="Genomic_DNA"/>
</dbReference>
<reference evidence="10 11" key="1">
    <citation type="journal article" date="2019" name="Int. J. Syst. Evol. Microbiol.">
        <title>The Global Catalogue of Microorganisms (GCM) 10K type strain sequencing project: providing services to taxonomists for standard genome sequencing and annotation.</title>
        <authorList>
            <consortium name="The Broad Institute Genomics Platform"/>
            <consortium name="The Broad Institute Genome Sequencing Center for Infectious Disease"/>
            <person name="Wu L."/>
            <person name="Ma J."/>
        </authorList>
    </citation>
    <scope>NUCLEOTIDE SEQUENCE [LARGE SCALE GENOMIC DNA]</scope>
    <source>
        <strain evidence="10 11">JCM 15313</strain>
    </source>
</reference>
<dbReference type="PROSITE" id="PS50929">
    <property type="entry name" value="ABC_TM1F"/>
    <property type="match status" value="1"/>
</dbReference>
<protein>
    <submittedName>
        <fullName evidence="10">ABC transporter ATP-binding protein</fullName>
    </submittedName>
</protein>
<dbReference type="Gene3D" id="3.40.50.300">
    <property type="entry name" value="P-loop containing nucleotide triphosphate hydrolases"/>
    <property type="match status" value="1"/>
</dbReference>
<keyword evidence="4 10" id="KW-0067">ATP-binding</keyword>
<dbReference type="Gene3D" id="1.20.1560.10">
    <property type="entry name" value="ABC transporter type 1, transmembrane domain"/>
    <property type="match status" value="1"/>
</dbReference>
<proteinExistence type="predicted"/>
<keyword evidence="6 7" id="KW-0472">Membrane</keyword>
<dbReference type="InterPro" id="IPR011527">
    <property type="entry name" value="ABC1_TM_dom"/>
</dbReference>
<feature type="transmembrane region" description="Helical" evidence="7">
    <location>
        <begin position="162"/>
        <end position="186"/>
    </location>
</feature>
<dbReference type="RefSeq" id="WP_344163635.1">
    <property type="nucleotide sequence ID" value="NZ_BAAAPC010000014.1"/>
</dbReference>
<dbReference type="InterPro" id="IPR017871">
    <property type="entry name" value="ABC_transporter-like_CS"/>
</dbReference>
<dbReference type="CDD" id="cd18551">
    <property type="entry name" value="ABC_6TM_LmrA_like"/>
    <property type="match status" value="1"/>
</dbReference>
<dbReference type="InterPro" id="IPR039421">
    <property type="entry name" value="Type_1_exporter"/>
</dbReference>
<dbReference type="GO" id="GO:0005524">
    <property type="term" value="F:ATP binding"/>
    <property type="evidence" value="ECO:0007669"/>
    <property type="project" value="UniProtKB-KW"/>
</dbReference>
<evidence type="ECO:0000256" key="4">
    <source>
        <dbReference type="ARBA" id="ARBA00022840"/>
    </source>
</evidence>
<evidence type="ECO:0000256" key="3">
    <source>
        <dbReference type="ARBA" id="ARBA00022741"/>
    </source>
</evidence>
<keyword evidence="5 7" id="KW-1133">Transmembrane helix</keyword>
<keyword evidence="3" id="KW-0547">Nucleotide-binding</keyword>
<gene>
    <name evidence="10" type="ORF">GCM10009799_33790</name>
</gene>
<dbReference type="SUPFAM" id="SSF90123">
    <property type="entry name" value="ABC transporter transmembrane region"/>
    <property type="match status" value="1"/>
</dbReference>
<keyword evidence="11" id="KW-1185">Reference proteome</keyword>
<name>A0ABN2TB61_9ACTN</name>
<evidence type="ECO:0000313" key="10">
    <source>
        <dbReference type="EMBL" id="GAA2003870.1"/>
    </source>
</evidence>
<dbReference type="InterPro" id="IPR003593">
    <property type="entry name" value="AAA+_ATPase"/>
</dbReference>
<dbReference type="Pfam" id="PF00005">
    <property type="entry name" value="ABC_tran"/>
    <property type="match status" value="1"/>
</dbReference>
<dbReference type="InterPro" id="IPR003439">
    <property type="entry name" value="ABC_transporter-like_ATP-bd"/>
</dbReference>
<comment type="caution">
    <text evidence="10">The sequence shown here is derived from an EMBL/GenBank/DDBJ whole genome shotgun (WGS) entry which is preliminary data.</text>
</comment>
<evidence type="ECO:0000256" key="2">
    <source>
        <dbReference type="ARBA" id="ARBA00022692"/>
    </source>
</evidence>
<dbReference type="InterPro" id="IPR036640">
    <property type="entry name" value="ABC1_TM_sf"/>
</dbReference>
<feature type="transmembrane region" description="Helical" evidence="7">
    <location>
        <begin position="134"/>
        <end position="156"/>
    </location>
</feature>
<dbReference type="Proteomes" id="UP001501585">
    <property type="component" value="Unassembled WGS sequence"/>
</dbReference>
<evidence type="ECO:0000256" key="5">
    <source>
        <dbReference type="ARBA" id="ARBA00022989"/>
    </source>
</evidence>
<keyword evidence="2 7" id="KW-0812">Transmembrane</keyword>
<feature type="transmembrane region" description="Helical" evidence="7">
    <location>
        <begin position="281"/>
        <end position="302"/>
    </location>
</feature>
<dbReference type="Pfam" id="PF00664">
    <property type="entry name" value="ABC_membrane"/>
    <property type="match status" value="1"/>
</dbReference>
<feature type="domain" description="ABC transmembrane type-1" evidence="9">
    <location>
        <begin position="30"/>
        <end position="306"/>
    </location>
</feature>
<dbReference type="PROSITE" id="PS50893">
    <property type="entry name" value="ABC_TRANSPORTER_2"/>
    <property type="match status" value="1"/>
</dbReference>
<evidence type="ECO:0000259" key="9">
    <source>
        <dbReference type="PROSITE" id="PS50929"/>
    </source>
</evidence>
<dbReference type="SUPFAM" id="SSF52540">
    <property type="entry name" value="P-loop containing nucleoside triphosphate hydrolases"/>
    <property type="match status" value="1"/>
</dbReference>
<accession>A0ABN2TB61</accession>
<dbReference type="PROSITE" id="PS00211">
    <property type="entry name" value="ABC_TRANSPORTER_1"/>
    <property type="match status" value="1"/>
</dbReference>
<feature type="transmembrane region" description="Helical" evidence="7">
    <location>
        <begin position="25"/>
        <end position="49"/>
    </location>
</feature>
<comment type="subcellular location">
    <subcellularLocation>
        <location evidence="1">Cell membrane</location>
        <topology evidence="1">Multi-pass membrane protein</topology>
    </subcellularLocation>
</comment>
<sequence>MPGEPTVPPEARLRLRREFLEGRRIPVVSGLLLSLVATTASLSVPLAVYRLISTMENGEPILGAIALITALALSSAVSSGLATYLLSRVGEAAILGLRTRMAAHVLRLPSDTVRRYGQGNLVARMTSDTAQLRSVIDVGVTQIPASALMVLGGLTIMALIDWAMFLITAAAFGLVGITLACLVVGIRRSTSAQQEAISQLAQKYVAALAALPIIKAHRANTQITDDIAQSANHAKQAAVSASRLQALVSPLVELGTQIALVGIVAGSGARLASGSLTLPEFAAFLLYLLQMIAPITGVATGISRMQIGLAARNRIEHILGSPEEPDTAHSAPQVEDSAPAVEFNGVSFAYEERTVLRGVAFTAARTGVTAIVGLSGAGKSTILGLIERFNTPAAGLVRVLGHDVRQWPLHDLRRCLVYVDQNFTLVEGTVRRNLLLGRETSIDDTDLLATLDEVGLRDAVQELPDGLNTVIGRETDLSGGQRQRLALARAMLSDAEVVLLDEPTSQLDSINEERLRDLVHTLARTRAVVIVAHRISTIQHASQIVLVDDGAVSVIGTHEELIAKSADYRRLAKSQQLTGDFQLA</sequence>